<keyword evidence="3" id="KW-1185">Reference proteome</keyword>
<dbReference type="InterPro" id="IPR023459">
    <property type="entry name" value="Tscrpt_elong_fac_GreA/B_fam"/>
</dbReference>
<evidence type="ECO:0000313" key="2">
    <source>
        <dbReference type="EMBL" id="GAA0876569.1"/>
    </source>
</evidence>
<dbReference type="InterPro" id="IPR001437">
    <property type="entry name" value="Tscrpt_elong_fac_GreA/B_C"/>
</dbReference>
<dbReference type="SUPFAM" id="SSF54534">
    <property type="entry name" value="FKBP-like"/>
    <property type="match status" value="1"/>
</dbReference>
<comment type="caution">
    <text evidence="2">The sequence shown here is derived from an EMBL/GenBank/DDBJ whole genome shotgun (WGS) entry which is preliminary data.</text>
</comment>
<dbReference type="InterPro" id="IPR036953">
    <property type="entry name" value="GreA/GreB_C_sf"/>
</dbReference>
<proteinExistence type="predicted"/>
<gene>
    <name evidence="2" type="primary">rnk</name>
    <name evidence="2" type="ORF">GCM10009118_29790</name>
</gene>
<keyword evidence="2" id="KW-0808">Transferase</keyword>
<protein>
    <submittedName>
        <fullName evidence="2">Nucleoside diphosphate kinase regulator</fullName>
    </submittedName>
</protein>
<dbReference type="PANTHER" id="PTHR30437">
    <property type="entry name" value="TRANSCRIPTION ELONGATION FACTOR GREA"/>
    <property type="match status" value="1"/>
</dbReference>
<dbReference type="Gene3D" id="3.10.50.30">
    <property type="entry name" value="Transcription elongation factor, GreA/GreB, C-terminal domain"/>
    <property type="match status" value="1"/>
</dbReference>
<dbReference type="Pfam" id="PF01272">
    <property type="entry name" value="GreA_GreB"/>
    <property type="match status" value="1"/>
</dbReference>
<evidence type="ECO:0000313" key="3">
    <source>
        <dbReference type="Proteomes" id="UP001501126"/>
    </source>
</evidence>
<name>A0ABN1MTA6_9FLAO</name>
<accession>A0ABN1MTA6</accession>
<feature type="domain" description="Transcription elongation factor GreA/GreB C-terminal" evidence="1">
    <location>
        <begin position="51"/>
        <end position="124"/>
    </location>
</feature>
<dbReference type="PANTHER" id="PTHR30437:SF5">
    <property type="entry name" value="REGULATOR OF NUCLEOSIDE DIPHOSPHATE KINASE"/>
    <property type="match status" value="1"/>
</dbReference>
<dbReference type="Proteomes" id="UP001501126">
    <property type="component" value="Unassembled WGS sequence"/>
</dbReference>
<evidence type="ECO:0000259" key="1">
    <source>
        <dbReference type="Pfam" id="PF01272"/>
    </source>
</evidence>
<sequence>MEKTLVIKKSDLETITNILERLTPESNTIHIQKLKVELGKADIVDDEVIDNSVIQLQSTFMMKEKSSSLQVSYQLVLPKEADLKEKKISILSPLGVAVIGYRVGSEINWVFPGGEKQITILEVKQAARVNKDWS</sequence>
<reference evidence="2 3" key="1">
    <citation type="journal article" date="2019" name="Int. J. Syst. Evol. Microbiol.">
        <title>The Global Catalogue of Microorganisms (GCM) 10K type strain sequencing project: providing services to taxonomists for standard genome sequencing and annotation.</title>
        <authorList>
            <consortium name="The Broad Institute Genomics Platform"/>
            <consortium name="The Broad Institute Genome Sequencing Center for Infectious Disease"/>
            <person name="Wu L."/>
            <person name="Ma J."/>
        </authorList>
    </citation>
    <scope>NUCLEOTIDE SEQUENCE [LARGE SCALE GENOMIC DNA]</scope>
    <source>
        <strain evidence="2 3">JCM 16083</strain>
    </source>
</reference>
<dbReference type="RefSeq" id="WP_343789675.1">
    <property type="nucleotide sequence ID" value="NZ_BAAAFH010000022.1"/>
</dbReference>
<dbReference type="GO" id="GO:0016301">
    <property type="term" value="F:kinase activity"/>
    <property type="evidence" value="ECO:0007669"/>
    <property type="project" value="UniProtKB-KW"/>
</dbReference>
<dbReference type="EMBL" id="BAAAFH010000022">
    <property type="protein sequence ID" value="GAA0876569.1"/>
    <property type="molecule type" value="Genomic_DNA"/>
</dbReference>
<organism evidence="2 3">
    <name type="scientific">Wandonia haliotis</name>
    <dbReference type="NCBI Taxonomy" id="574963"/>
    <lineage>
        <taxon>Bacteria</taxon>
        <taxon>Pseudomonadati</taxon>
        <taxon>Bacteroidota</taxon>
        <taxon>Flavobacteriia</taxon>
        <taxon>Flavobacteriales</taxon>
        <taxon>Crocinitomicaceae</taxon>
        <taxon>Wandonia</taxon>
    </lineage>
</organism>
<keyword evidence="2" id="KW-0418">Kinase</keyword>